<dbReference type="OrthoDB" id="5210545at2759"/>
<evidence type="ECO:0000313" key="3">
    <source>
        <dbReference type="Proteomes" id="UP000284375"/>
    </source>
</evidence>
<name>A0A423W170_CYTCH</name>
<dbReference type="Proteomes" id="UP000284375">
    <property type="component" value="Unassembled WGS sequence"/>
</dbReference>
<sequence>MRFSAVQLFTTFLTLTTRALATITGPFYLTVVPEDGSDTYPVTIATVSRGAQILSSALEYDQEFTFNTTSNRIFKHDSTTLGNGPLTAGSVVLFNSPSGTDGSALEQVIIDGNTFLVKSGMEDDGIYAWASSPTTTGLAVEIDYEGPGSTNANSALMLDIVSS</sequence>
<proteinExistence type="predicted"/>
<keyword evidence="3" id="KW-1185">Reference proteome</keyword>
<organism evidence="2 3">
    <name type="scientific">Cytospora chrysosperma</name>
    <name type="common">Cytospora canker fungus</name>
    <name type="synonym">Sphaeria chrysosperma</name>
    <dbReference type="NCBI Taxonomy" id="252740"/>
    <lineage>
        <taxon>Eukaryota</taxon>
        <taxon>Fungi</taxon>
        <taxon>Dikarya</taxon>
        <taxon>Ascomycota</taxon>
        <taxon>Pezizomycotina</taxon>
        <taxon>Sordariomycetes</taxon>
        <taxon>Sordariomycetidae</taxon>
        <taxon>Diaporthales</taxon>
        <taxon>Cytosporaceae</taxon>
        <taxon>Cytospora</taxon>
    </lineage>
</organism>
<gene>
    <name evidence="2" type="ORF">VSDG_04121</name>
</gene>
<reference evidence="2 3" key="1">
    <citation type="submission" date="2015-09" db="EMBL/GenBank/DDBJ databases">
        <title>Host preference determinants of Valsa canker pathogens revealed by comparative genomics.</title>
        <authorList>
            <person name="Yin Z."/>
            <person name="Huang L."/>
        </authorList>
    </citation>
    <scope>NUCLEOTIDE SEQUENCE [LARGE SCALE GENOMIC DNA]</scope>
    <source>
        <strain evidence="2 3">YSFL</strain>
    </source>
</reference>
<feature type="chain" id="PRO_5019210675" description="Ubiquitin 3 binding protein But2 C-terminal domain-containing protein" evidence="1">
    <location>
        <begin position="22"/>
        <end position="163"/>
    </location>
</feature>
<evidence type="ECO:0000313" key="2">
    <source>
        <dbReference type="EMBL" id="ROV97031.1"/>
    </source>
</evidence>
<evidence type="ECO:0008006" key="4">
    <source>
        <dbReference type="Google" id="ProtNLM"/>
    </source>
</evidence>
<comment type="caution">
    <text evidence="2">The sequence shown here is derived from an EMBL/GenBank/DDBJ whole genome shotgun (WGS) entry which is preliminary data.</text>
</comment>
<dbReference type="AlphaFoldDB" id="A0A423W170"/>
<dbReference type="EMBL" id="LJZO01000018">
    <property type="protein sequence ID" value="ROV97031.1"/>
    <property type="molecule type" value="Genomic_DNA"/>
</dbReference>
<feature type="signal peptide" evidence="1">
    <location>
        <begin position="1"/>
        <end position="21"/>
    </location>
</feature>
<evidence type="ECO:0000256" key="1">
    <source>
        <dbReference type="SAM" id="SignalP"/>
    </source>
</evidence>
<keyword evidence="1" id="KW-0732">Signal</keyword>
<protein>
    <recommendedName>
        <fullName evidence="4">Ubiquitin 3 binding protein But2 C-terminal domain-containing protein</fullName>
    </recommendedName>
</protein>
<accession>A0A423W170</accession>